<feature type="domain" description="DUF6604" evidence="2">
    <location>
        <begin position="13"/>
        <end position="313"/>
    </location>
</feature>
<keyword evidence="4" id="KW-1185">Reference proteome</keyword>
<reference evidence="3 4" key="1">
    <citation type="journal article" date="2024" name="IMA Fungus">
        <title>Apiospora arundinis, a panoply of carbohydrate-active enzymes and secondary metabolites.</title>
        <authorList>
            <person name="Sorensen T."/>
            <person name="Petersen C."/>
            <person name="Muurmann A.T."/>
            <person name="Christiansen J.V."/>
            <person name="Brundto M.L."/>
            <person name="Overgaard C.K."/>
            <person name="Boysen A.T."/>
            <person name="Wollenberg R.D."/>
            <person name="Larsen T.O."/>
            <person name="Sorensen J.L."/>
            <person name="Nielsen K.L."/>
            <person name="Sondergaard T.E."/>
        </authorList>
    </citation>
    <scope>NUCLEOTIDE SEQUENCE [LARGE SCALE GENOMIC DNA]</scope>
    <source>
        <strain evidence="3 4">AAU 773</strain>
    </source>
</reference>
<proteinExistence type="predicted"/>
<evidence type="ECO:0000259" key="2">
    <source>
        <dbReference type="Pfam" id="PF20253"/>
    </source>
</evidence>
<dbReference type="PANTHER" id="PTHR38795:SF1">
    <property type="entry name" value="DUF6604 DOMAIN-CONTAINING PROTEIN"/>
    <property type="match status" value="1"/>
</dbReference>
<dbReference type="Proteomes" id="UP001390339">
    <property type="component" value="Unassembled WGS sequence"/>
</dbReference>
<sequence>MALPDWLRSKYYQYKNDTSIIASWIANTAKSLGYDDTNPQSAPAPAPKSSSNNSGRSKGKGGKGRTVKQPASIPSAAEIFAAAEEMGRKAEGRLAPAPSGMKKNKSSSIPFYALRINEFLPMAHHIANAAAEPPIQVPSSLSVALSRVIWARKAFARQMGSCADKKHSYFVQVLERVQDTLRPLFPAADGLGLSDIKKTVEEIGAAATLKEKPKPRSNIFDFLDVYEPSEGFVNAPDVILPERNNETYQMEEVDEGEEAIFAFMALLTDLSKLRDEVNALWDKYSAKELELAAVSVATNAAMEFARNMEDGIAPLLEKAGGPEMTAQTCHFMLCDAMGHNFMRKKNPKDDFNYDAYDIGHMDFFNALLFTRTHWQGNPPKSLSQYNGMWGWYNEQREFVPKTNKAKWLQQKNAMAEFLSDNLYFVEFFQQPVQDELIKGMQKIRETQVTPVWYNFAVQLYLDILENQRLSSGGVDRAFNEMKETIFRIKSSLSQIPPSSKARQQALRVAMLWENDPIHQARTILANEQLLERPKNKPWTFLRHHPMYCGLWVHYMRTEFHVRGNQYAAVPGAVMAVGQLYHALRQEKALPEDARWEDMETFQRMQGNSTFFVGDPPASIEGYSKNFQLTMGMSVSNWAPNKRSGKINLSQATRRNMKFKGWASLLMQERYREKRPLSTEVVMDILAEAKDRDSSSGSKKNGKAKLYTGIHDVAPTGLVRQLADQIHAEIPDLTFDYFALHDVCWEVLKSLKRGFEAAAGAGSMAIVIPQEDKLPHLAGYVFSGMQTPDGTTVPQPVLWQMAAAVVADGLARGFGCRIAEAGAAPVDANASVELELGDVPSDPWKLNSGDLMQFVMGQEENCTMQ</sequence>
<comment type="caution">
    <text evidence="3">The sequence shown here is derived from an EMBL/GenBank/DDBJ whole genome shotgun (WGS) entry which is preliminary data.</text>
</comment>
<feature type="compositionally biased region" description="Basic residues" evidence="1">
    <location>
        <begin position="57"/>
        <end position="66"/>
    </location>
</feature>
<dbReference type="EMBL" id="JAPCWZ010000004">
    <property type="protein sequence ID" value="KAK8869334.1"/>
    <property type="molecule type" value="Genomic_DNA"/>
</dbReference>
<gene>
    <name evidence="3" type="ORF">PGQ11_007912</name>
</gene>
<dbReference type="Pfam" id="PF20253">
    <property type="entry name" value="DUF6604"/>
    <property type="match status" value="1"/>
</dbReference>
<feature type="region of interest" description="Disordered" evidence="1">
    <location>
        <begin position="32"/>
        <end position="71"/>
    </location>
</feature>
<dbReference type="PANTHER" id="PTHR38795">
    <property type="entry name" value="DUF6604 DOMAIN-CONTAINING PROTEIN"/>
    <property type="match status" value="1"/>
</dbReference>
<evidence type="ECO:0000313" key="3">
    <source>
        <dbReference type="EMBL" id="KAK8869334.1"/>
    </source>
</evidence>
<accession>A0ABR2IXN3</accession>
<evidence type="ECO:0000256" key="1">
    <source>
        <dbReference type="SAM" id="MobiDB-lite"/>
    </source>
</evidence>
<evidence type="ECO:0000313" key="4">
    <source>
        <dbReference type="Proteomes" id="UP001390339"/>
    </source>
</evidence>
<organism evidence="3 4">
    <name type="scientific">Apiospora arundinis</name>
    <dbReference type="NCBI Taxonomy" id="335852"/>
    <lineage>
        <taxon>Eukaryota</taxon>
        <taxon>Fungi</taxon>
        <taxon>Dikarya</taxon>
        <taxon>Ascomycota</taxon>
        <taxon>Pezizomycotina</taxon>
        <taxon>Sordariomycetes</taxon>
        <taxon>Xylariomycetidae</taxon>
        <taxon>Amphisphaeriales</taxon>
        <taxon>Apiosporaceae</taxon>
        <taxon>Apiospora</taxon>
    </lineage>
</organism>
<protein>
    <recommendedName>
        <fullName evidence="2">DUF6604 domain-containing protein</fullName>
    </recommendedName>
</protein>
<feature type="compositionally biased region" description="Low complexity" evidence="1">
    <location>
        <begin position="38"/>
        <end position="56"/>
    </location>
</feature>
<name>A0ABR2IXN3_9PEZI</name>
<dbReference type="InterPro" id="IPR046539">
    <property type="entry name" value="DUF6604"/>
</dbReference>